<feature type="non-terminal residue" evidence="1">
    <location>
        <position position="40"/>
    </location>
</feature>
<dbReference type="OrthoDB" id="1101576at2759"/>
<evidence type="ECO:0000313" key="2">
    <source>
        <dbReference type="Proteomes" id="UP000887013"/>
    </source>
</evidence>
<evidence type="ECO:0000313" key="1">
    <source>
        <dbReference type="EMBL" id="GFU27467.1"/>
    </source>
</evidence>
<comment type="caution">
    <text evidence="1">The sequence shown here is derived from an EMBL/GenBank/DDBJ whole genome shotgun (WGS) entry which is preliminary data.</text>
</comment>
<dbReference type="Proteomes" id="UP000887013">
    <property type="component" value="Unassembled WGS sequence"/>
</dbReference>
<sequence length="40" mass="4439">MFIKQNTAQKASTLAGYVVANKIAKNNKPYSEGEFVKDCM</sequence>
<accession>A0A8X6UFK1</accession>
<protein>
    <submittedName>
        <fullName evidence="1">Uncharacterized protein</fullName>
    </submittedName>
</protein>
<dbReference type="EMBL" id="BMAW01128788">
    <property type="protein sequence ID" value="GFU27467.1"/>
    <property type="molecule type" value="Genomic_DNA"/>
</dbReference>
<dbReference type="AlphaFoldDB" id="A0A8X6UFK1"/>
<proteinExistence type="predicted"/>
<organism evidence="1 2">
    <name type="scientific">Nephila pilipes</name>
    <name type="common">Giant wood spider</name>
    <name type="synonym">Nephila maculata</name>
    <dbReference type="NCBI Taxonomy" id="299642"/>
    <lineage>
        <taxon>Eukaryota</taxon>
        <taxon>Metazoa</taxon>
        <taxon>Ecdysozoa</taxon>
        <taxon>Arthropoda</taxon>
        <taxon>Chelicerata</taxon>
        <taxon>Arachnida</taxon>
        <taxon>Araneae</taxon>
        <taxon>Araneomorphae</taxon>
        <taxon>Entelegynae</taxon>
        <taxon>Araneoidea</taxon>
        <taxon>Nephilidae</taxon>
        <taxon>Nephila</taxon>
    </lineage>
</organism>
<reference evidence="1" key="1">
    <citation type="submission" date="2020-08" db="EMBL/GenBank/DDBJ databases">
        <title>Multicomponent nature underlies the extraordinary mechanical properties of spider dragline silk.</title>
        <authorList>
            <person name="Kono N."/>
            <person name="Nakamura H."/>
            <person name="Mori M."/>
            <person name="Yoshida Y."/>
            <person name="Ohtoshi R."/>
            <person name="Malay A.D."/>
            <person name="Moran D.A.P."/>
            <person name="Tomita M."/>
            <person name="Numata K."/>
            <person name="Arakawa K."/>
        </authorList>
    </citation>
    <scope>NUCLEOTIDE SEQUENCE</scope>
</reference>
<gene>
    <name evidence="1" type="ORF">NPIL_147771</name>
</gene>
<name>A0A8X6UFK1_NEPPI</name>
<keyword evidence="2" id="KW-1185">Reference proteome</keyword>